<dbReference type="SUPFAM" id="SSF55418">
    <property type="entry name" value="eIF4e-like"/>
    <property type="match status" value="1"/>
</dbReference>
<keyword evidence="4" id="KW-1185">Reference proteome</keyword>
<dbReference type="GeneID" id="63775381"/>
<keyword evidence="1 3" id="KW-0396">Initiation factor</keyword>
<dbReference type="InterPro" id="IPR001040">
    <property type="entry name" value="TIF_eIF_4E"/>
</dbReference>
<proteinExistence type="inferred from homology"/>
<evidence type="ECO:0000256" key="2">
    <source>
        <dbReference type="SAM" id="MobiDB-lite"/>
    </source>
</evidence>
<comment type="caution">
    <text evidence="3">The sequence shown here is derived from an EMBL/GenBank/DDBJ whole genome shotgun (WGS) entry which is preliminary data.</text>
</comment>
<dbReference type="GO" id="GO:0000340">
    <property type="term" value="F:RNA 7-methylguanosine cap binding"/>
    <property type="evidence" value="ECO:0007669"/>
    <property type="project" value="TreeGrafter"/>
</dbReference>
<comment type="similarity">
    <text evidence="1">Belongs to the eukaryotic initiation factor 4E family.</text>
</comment>
<dbReference type="PANTHER" id="PTHR11960:SF18">
    <property type="entry name" value="EUKARYOTIC TRANSLATION INITIATION FACTOR 4E HOMOLOGOUS PROTEIN, ISOFORM B"/>
    <property type="match status" value="1"/>
</dbReference>
<dbReference type="AlphaFoldDB" id="A0A1Y2EJC6"/>
<dbReference type="Proteomes" id="UP000193689">
    <property type="component" value="Unassembled WGS sequence"/>
</dbReference>
<dbReference type="InParanoid" id="A0A1Y2EJC6"/>
<dbReference type="InterPro" id="IPR019770">
    <property type="entry name" value="TIF_eIF_4E_CS"/>
</dbReference>
<accession>A0A1Y2EJC6</accession>
<dbReference type="OrthoDB" id="590761at2759"/>
<dbReference type="RefSeq" id="XP_040721265.1">
    <property type="nucleotide sequence ID" value="XM_040859169.1"/>
</dbReference>
<evidence type="ECO:0000313" key="3">
    <source>
        <dbReference type="EMBL" id="ORY71673.1"/>
    </source>
</evidence>
<name>A0A1Y2EJC6_9PEZI</name>
<dbReference type="GO" id="GO:0016281">
    <property type="term" value="C:eukaryotic translation initiation factor 4F complex"/>
    <property type="evidence" value="ECO:0007669"/>
    <property type="project" value="TreeGrafter"/>
</dbReference>
<evidence type="ECO:0000313" key="4">
    <source>
        <dbReference type="Proteomes" id="UP000193689"/>
    </source>
</evidence>
<dbReference type="PANTHER" id="PTHR11960">
    <property type="entry name" value="EUKARYOTIC TRANSLATION INITIATION FACTOR 4E RELATED"/>
    <property type="match status" value="1"/>
</dbReference>
<feature type="region of interest" description="Disordered" evidence="2">
    <location>
        <begin position="289"/>
        <end position="340"/>
    </location>
</feature>
<dbReference type="EMBL" id="MCFJ01000001">
    <property type="protein sequence ID" value="ORY71673.1"/>
    <property type="molecule type" value="Genomic_DNA"/>
</dbReference>
<gene>
    <name evidence="3" type="ORF">BCR38DRAFT_417710</name>
</gene>
<sequence length="340" mass="37407">MDNKNPIWSRRTNTSNLSLSTNQTDSAANPRDYSSLSRRNGPTSSHGRSIPFNSAPAPGGGLASPSATGPGGGSTKTPKTPGNPFEMAMGMVGSKTPSAEKSSKEALRSTVGKQSILSFDEKKITPSSHALLDTWVFWTRPPISKANGYIEYEKTIHPIAQAQTAEEFSAIYKHLKPPSALPVVTDYHLFKKGVRPIWEDDENKQGGKWVLRLKKGIADRYWGLIQLACIGGQFGEGEDDVVNGAVLSVRNGEDIISIWTASTGQRVLKIRDTMRLVLACPSDTRFEFKSHDESMQQRASIDEQRREKAAANHHHGEGGKRTSRHNDNNNPRQSQEEQRS</sequence>
<feature type="compositionally biased region" description="Basic and acidic residues" evidence="2">
    <location>
        <begin position="289"/>
        <end position="327"/>
    </location>
</feature>
<evidence type="ECO:0000256" key="1">
    <source>
        <dbReference type="RuleBase" id="RU004374"/>
    </source>
</evidence>
<organism evidence="3 4">
    <name type="scientific">Pseudomassariella vexata</name>
    <dbReference type="NCBI Taxonomy" id="1141098"/>
    <lineage>
        <taxon>Eukaryota</taxon>
        <taxon>Fungi</taxon>
        <taxon>Dikarya</taxon>
        <taxon>Ascomycota</taxon>
        <taxon>Pezizomycotina</taxon>
        <taxon>Sordariomycetes</taxon>
        <taxon>Xylariomycetidae</taxon>
        <taxon>Amphisphaeriales</taxon>
        <taxon>Pseudomassariaceae</taxon>
        <taxon>Pseudomassariella</taxon>
    </lineage>
</organism>
<dbReference type="STRING" id="1141098.A0A1Y2EJC6"/>
<protein>
    <submittedName>
        <fullName evidence="3">Translation initiation factor eIF 4e-like domain-containing protein</fullName>
    </submittedName>
</protein>
<keyword evidence="1" id="KW-0694">RNA-binding</keyword>
<dbReference type="PROSITE" id="PS00813">
    <property type="entry name" value="IF4E"/>
    <property type="match status" value="1"/>
</dbReference>
<reference evidence="3 4" key="1">
    <citation type="submission" date="2016-07" db="EMBL/GenBank/DDBJ databases">
        <title>Pervasive Adenine N6-methylation of Active Genes in Fungi.</title>
        <authorList>
            <consortium name="DOE Joint Genome Institute"/>
            <person name="Mondo S.J."/>
            <person name="Dannebaum R.O."/>
            <person name="Kuo R.C."/>
            <person name="Labutti K."/>
            <person name="Haridas S."/>
            <person name="Kuo A."/>
            <person name="Salamov A."/>
            <person name="Ahrendt S.R."/>
            <person name="Lipzen A."/>
            <person name="Sullivan W."/>
            <person name="Andreopoulos W.B."/>
            <person name="Clum A."/>
            <person name="Lindquist E."/>
            <person name="Daum C."/>
            <person name="Ramamoorthy G.K."/>
            <person name="Gryganskyi A."/>
            <person name="Culley D."/>
            <person name="Magnuson J.K."/>
            <person name="James T.Y."/>
            <person name="O'Malley M.A."/>
            <person name="Stajich J.E."/>
            <person name="Spatafora J.W."/>
            <person name="Visel A."/>
            <person name="Grigoriev I.V."/>
        </authorList>
    </citation>
    <scope>NUCLEOTIDE SEQUENCE [LARGE SCALE GENOMIC DNA]</scope>
    <source>
        <strain evidence="3 4">CBS 129021</strain>
    </source>
</reference>
<dbReference type="Pfam" id="PF01652">
    <property type="entry name" value="IF4E"/>
    <property type="match status" value="1"/>
</dbReference>
<dbReference type="InterPro" id="IPR023398">
    <property type="entry name" value="TIF_eIF4e-like"/>
</dbReference>
<dbReference type="Gene3D" id="3.30.760.10">
    <property type="entry name" value="RNA Cap, Translation Initiation Factor Eif4e"/>
    <property type="match status" value="1"/>
</dbReference>
<dbReference type="GO" id="GO:0003743">
    <property type="term" value="F:translation initiation factor activity"/>
    <property type="evidence" value="ECO:0007669"/>
    <property type="project" value="UniProtKB-KW"/>
</dbReference>
<feature type="region of interest" description="Disordered" evidence="2">
    <location>
        <begin position="1"/>
        <end position="103"/>
    </location>
</feature>
<keyword evidence="1" id="KW-0648">Protein biosynthesis</keyword>
<feature type="compositionally biased region" description="Polar residues" evidence="2">
    <location>
        <begin position="10"/>
        <end position="47"/>
    </location>
</feature>